<dbReference type="InterPro" id="IPR016066">
    <property type="entry name" value="A-D-PHexomutase_CS"/>
</dbReference>
<dbReference type="Pfam" id="PF00408">
    <property type="entry name" value="PGM_PMM_IV"/>
    <property type="match status" value="1"/>
</dbReference>
<dbReference type="RefSeq" id="WP_087512952.1">
    <property type="nucleotide sequence ID" value="NZ_CP032134.1"/>
</dbReference>
<dbReference type="PANTHER" id="PTHR43771">
    <property type="entry name" value="PHOSPHOMANNOMUTASE"/>
    <property type="match status" value="1"/>
</dbReference>
<protein>
    <recommendedName>
        <fullName evidence="5">phosphomannomutase</fullName>
        <ecNumber evidence="5">5.4.2.8</ecNumber>
    </recommendedName>
</protein>
<dbReference type="Gene3D" id="3.40.120.10">
    <property type="entry name" value="Alpha-D-Glucose-1,6-Bisphosphate, subunit A, domain 3"/>
    <property type="match status" value="3"/>
</dbReference>
<keyword evidence="7 10" id="KW-0479">Metal-binding</keyword>
<evidence type="ECO:0000313" key="16">
    <source>
        <dbReference type="Proteomes" id="UP000263753"/>
    </source>
</evidence>
<dbReference type="EC" id="5.4.2.8" evidence="5"/>
<evidence type="ECO:0000259" key="14">
    <source>
        <dbReference type="Pfam" id="PF02880"/>
    </source>
</evidence>
<evidence type="ECO:0000256" key="4">
    <source>
        <dbReference type="ARBA" id="ARBA00010231"/>
    </source>
</evidence>
<evidence type="ECO:0000259" key="13">
    <source>
        <dbReference type="Pfam" id="PF02879"/>
    </source>
</evidence>
<dbReference type="InterPro" id="IPR016055">
    <property type="entry name" value="A-D-PHexomutase_a/b/a-I/II/III"/>
</dbReference>
<dbReference type="Proteomes" id="UP000263753">
    <property type="component" value="Chromosome"/>
</dbReference>
<comment type="catalytic activity">
    <reaction evidence="1">
        <text>alpha-D-mannose 1-phosphate = D-mannose 6-phosphate</text>
        <dbReference type="Rhea" id="RHEA:11140"/>
        <dbReference type="ChEBI" id="CHEBI:58409"/>
        <dbReference type="ChEBI" id="CHEBI:58735"/>
        <dbReference type="EC" id="5.4.2.8"/>
    </reaction>
</comment>
<accession>A0A3B7LTT3</accession>
<gene>
    <name evidence="15" type="ORF">CDG60_01155</name>
</gene>
<feature type="domain" description="Alpha-D-phosphohexomutase alpha/beta/alpha" evidence="13">
    <location>
        <begin position="152"/>
        <end position="256"/>
    </location>
</feature>
<name>A0A3B7LTT3_9GAMM</name>
<dbReference type="PROSITE" id="PS00710">
    <property type="entry name" value="PGM_PMM"/>
    <property type="match status" value="1"/>
</dbReference>
<dbReference type="CDD" id="cd03089">
    <property type="entry name" value="PMM_PGM"/>
    <property type="match status" value="1"/>
</dbReference>
<evidence type="ECO:0000256" key="10">
    <source>
        <dbReference type="RuleBase" id="RU004326"/>
    </source>
</evidence>
<dbReference type="KEGG" id="achi:CDG60_01155"/>
<evidence type="ECO:0000259" key="12">
    <source>
        <dbReference type="Pfam" id="PF02878"/>
    </source>
</evidence>
<evidence type="ECO:0000256" key="2">
    <source>
        <dbReference type="ARBA" id="ARBA00001946"/>
    </source>
</evidence>
<dbReference type="Pfam" id="PF02878">
    <property type="entry name" value="PGM_PMM_I"/>
    <property type="match status" value="1"/>
</dbReference>
<feature type="domain" description="Alpha-D-phosphohexomutase alpha/beta/alpha" evidence="14">
    <location>
        <begin position="261"/>
        <end position="371"/>
    </location>
</feature>
<dbReference type="PRINTS" id="PR00509">
    <property type="entry name" value="PGMPMM"/>
</dbReference>
<evidence type="ECO:0000256" key="1">
    <source>
        <dbReference type="ARBA" id="ARBA00000586"/>
    </source>
</evidence>
<evidence type="ECO:0000256" key="9">
    <source>
        <dbReference type="ARBA" id="ARBA00023235"/>
    </source>
</evidence>
<evidence type="ECO:0000256" key="7">
    <source>
        <dbReference type="ARBA" id="ARBA00022723"/>
    </source>
</evidence>
<keyword evidence="6" id="KW-0597">Phosphoprotein</keyword>
<evidence type="ECO:0000256" key="3">
    <source>
        <dbReference type="ARBA" id="ARBA00004699"/>
    </source>
</evidence>
<evidence type="ECO:0000259" key="11">
    <source>
        <dbReference type="Pfam" id="PF00408"/>
    </source>
</evidence>
<evidence type="ECO:0000256" key="8">
    <source>
        <dbReference type="ARBA" id="ARBA00022842"/>
    </source>
</evidence>
<comment type="similarity">
    <text evidence="4 10">Belongs to the phosphohexose mutase family.</text>
</comment>
<keyword evidence="9" id="KW-0413">Isomerase</keyword>
<feature type="domain" description="Alpha-D-phosphohexomutase alpha/beta/alpha" evidence="12">
    <location>
        <begin position="7"/>
        <end position="135"/>
    </location>
</feature>
<dbReference type="EMBL" id="CP032134">
    <property type="protein sequence ID" value="AXY55335.1"/>
    <property type="molecule type" value="Genomic_DNA"/>
</dbReference>
<dbReference type="InterPro" id="IPR036900">
    <property type="entry name" value="A-D-PHexomutase_C_sf"/>
</dbReference>
<dbReference type="AlphaFoldDB" id="A0A3B7LTT3"/>
<organism evidence="15 16">
    <name type="scientific">Acinetobacter chinensis</name>
    <dbReference type="NCBI Taxonomy" id="2004650"/>
    <lineage>
        <taxon>Bacteria</taxon>
        <taxon>Pseudomonadati</taxon>
        <taxon>Pseudomonadota</taxon>
        <taxon>Gammaproteobacteria</taxon>
        <taxon>Moraxellales</taxon>
        <taxon>Moraxellaceae</taxon>
        <taxon>Acinetobacter</taxon>
    </lineage>
</organism>
<sequence length="456" mass="51140">MSELTCFKAYDIRGKLGSELNEDIAYKIGRAYGQIYQPRTIVIGSDVRLTSESLKQATIQGLNDAGVNVLDLGMTGTEEVYFGAFHLDVQGGIEVTASHNPMDYNGMKLVRENSRPISADTGLKDIQKLAESAEFKEVTIKGSTQKYNILPEFTEHLMNYIDPARIQPLKLVVNAGNGAAGHVIDAIEEKFKALQIPVEFIKIHHDPDGTFPNGIPNPILIENRGSTSVAVLEHKADMGIAWDGDFDRCFLFDEKGQFIEGYYIVGLLAQAFLLKQADEKIVHDPRLVWNTLDITEQYQGIAVQSKSGHAFIKDVMREHNAVYGGEMSAHHYFRDFAYCDSGMIPWLLAVSVLSEKRQTLSSLVEDMIQKFPCSGEINFKVQDTQQTIQKIFDYFADQQPAIDRTDGVSLDFGAWRLNVRASNTEPLLRLNIESRRDQNPQPMQHYIDLLTSLIQG</sequence>
<dbReference type="InterPro" id="IPR005843">
    <property type="entry name" value="A-D-PHexomutase_C"/>
</dbReference>
<evidence type="ECO:0000313" key="15">
    <source>
        <dbReference type="EMBL" id="AXY55335.1"/>
    </source>
</evidence>
<reference evidence="16" key="1">
    <citation type="submission" date="2018-09" db="EMBL/GenBank/DDBJ databases">
        <title>The complete genome of Acinetobacter sp. strain WCHAc010005.</title>
        <authorList>
            <person name="Hu Y."/>
            <person name="Long H."/>
            <person name="Feng Y."/>
            <person name="Zong Z."/>
        </authorList>
    </citation>
    <scope>NUCLEOTIDE SEQUENCE [LARGE SCALE GENOMIC DNA]</scope>
    <source>
        <strain evidence="16">WCHAc010005</strain>
    </source>
</reference>
<proteinExistence type="inferred from homology"/>
<dbReference type="PANTHER" id="PTHR43771:SF1">
    <property type="entry name" value="PHOSPHOMANNOMUTASE"/>
    <property type="match status" value="1"/>
</dbReference>
<dbReference type="InterPro" id="IPR005845">
    <property type="entry name" value="A-D-PHexomutase_a/b/a-II"/>
</dbReference>
<dbReference type="InterPro" id="IPR005841">
    <property type="entry name" value="Alpha-D-phosphohexomutase_SF"/>
</dbReference>
<comment type="cofactor">
    <cofactor evidence="2">
        <name>Mg(2+)</name>
        <dbReference type="ChEBI" id="CHEBI:18420"/>
    </cofactor>
</comment>
<dbReference type="SUPFAM" id="SSF55957">
    <property type="entry name" value="Phosphoglucomutase, C-terminal domain"/>
    <property type="match status" value="1"/>
</dbReference>
<dbReference type="Pfam" id="PF02880">
    <property type="entry name" value="PGM_PMM_III"/>
    <property type="match status" value="1"/>
</dbReference>
<dbReference type="InterPro" id="IPR005844">
    <property type="entry name" value="A-D-PHexomutase_a/b/a-I"/>
</dbReference>
<comment type="pathway">
    <text evidence="3">Nucleotide-sugar biosynthesis; GDP-alpha-D-mannose biosynthesis; alpha-D-mannose 1-phosphate from D-fructose 6-phosphate: step 2/2.</text>
</comment>
<keyword evidence="8 10" id="KW-0460">Magnesium</keyword>
<dbReference type="SUPFAM" id="SSF53738">
    <property type="entry name" value="Phosphoglucomutase, first 3 domains"/>
    <property type="match status" value="3"/>
</dbReference>
<dbReference type="Pfam" id="PF02879">
    <property type="entry name" value="PGM_PMM_II"/>
    <property type="match status" value="1"/>
</dbReference>
<dbReference type="GO" id="GO:0000287">
    <property type="term" value="F:magnesium ion binding"/>
    <property type="evidence" value="ECO:0007669"/>
    <property type="project" value="InterPro"/>
</dbReference>
<evidence type="ECO:0000256" key="6">
    <source>
        <dbReference type="ARBA" id="ARBA00022553"/>
    </source>
</evidence>
<dbReference type="Gene3D" id="3.30.310.50">
    <property type="entry name" value="Alpha-D-phosphohexomutase, C-terminal domain"/>
    <property type="match status" value="1"/>
</dbReference>
<dbReference type="GO" id="GO:0005975">
    <property type="term" value="P:carbohydrate metabolic process"/>
    <property type="evidence" value="ECO:0007669"/>
    <property type="project" value="InterPro"/>
</dbReference>
<feature type="domain" description="Alpha-D-phosphohexomutase C-terminal" evidence="11">
    <location>
        <begin position="376"/>
        <end position="437"/>
    </location>
</feature>
<dbReference type="GO" id="GO:0004615">
    <property type="term" value="F:phosphomannomutase activity"/>
    <property type="evidence" value="ECO:0007669"/>
    <property type="project" value="UniProtKB-EC"/>
</dbReference>
<dbReference type="InterPro" id="IPR005846">
    <property type="entry name" value="A-D-PHexomutase_a/b/a-III"/>
</dbReference>
<evidence type="ECO:0000256" key="5">
    <source>
        <dbReference type="ARBA" id="ARBA00012730"/>
    </source>
</evidence>